<feature type="chain" id="PRO_5047540327" description="Lipoprotein" evidence="1">
    <location>
        <begin position="24"/>
        <end position="163"/>
    </location>
</feature>
<name>A0ABW1CWN9_9ACTN</name>
<feature type="signal peptide" evidence="1">
    <location>
        <begin position="1"/>
        <end position="23"/>
    </location>
</feature>
<sequence length="163" mass="16833">MRKHIIVIALLGLGLAACGAPQAATTPSGSPSVEENTAKLVKYAQCMRENGVKDFPDPVNGQADLKVGGDSKVDLDSPEFKSAQEACKSLAPAGTQDSPADGEAVQAQLKFAACMRENGVKDFPDPKDGNLLIGGVDTSTPQFKAAMQKCRQFMPGGGPGGGQ</sequence>
<reference evidence="3" key="1">
    <citation type="journal article" date="2019" name="Int. J. Syst. Evol. Microbiol.">
        <title>The Global Catalogue of Microorganisms (GCM) 10K type strain sequencing project: providing services to taxonomists for standard genome sequencing and annotation.</title>
        <authorList>
            <consortium name="The Broad Institute Genomics Platform"/>
            <consortium name="The Broad Institute Genome Sequencing Center for Infectious Disease"/>
            <person name="Wu L."/>
            <person name="Ma J."/>
        </authorList>
    </citation>
    <scope>NUCLEOTIDE SEQUENCE [LARGE SCALE GENOMIC DNA]</scope>
    <source>
        <strain evidence="3">CCUG 53903</strain>
    </source>
</reference>
<dbReference type="RefSeq" id="WP_379518347.1">
    <property type="nucleotide sequence ID" value="NZ_JBHSPA010000041.1"/>
</dbReference>
<keyword evidence="3" id="KW-1185">Reference proteome</keyword>
<organism evidence="2 3">
    <name type="scientific">Nonomuraea insulae</name>
    <dbReference type="NCBI Taxonomy" id="1616787"/>
    <lineage>
        <taxon>Bacteria</taxon>
        <taxon>Bacillati</taxon>
        <taxon>Actinomycetota</taxon>
        <taxon>Actinomycetes</taxon>
        <taxon>Streptosporangiales</taxon>
        <taxon>Streptosporangiaceae</taxon>
        <taxon>Nonomuraea</taxon>
    </lineage>
</organism>
<keyword evidence="1" id="KW-0732">Signal</keyword>
<evidence type="ECO:0008006" key="4">
    <source>
        <dbReference type="Google" id="ProtNLM"/>
    </source>
</evidence>
<protein>
    <recommendedName>
        <fullName evidence="4">Lipoprotein</fullName>
    </recommendedName>
</protein>
<dbReference type="EMBL" id="JBHSPA010000041">
    <property type="protein sequence ID" value="MFC5828851.1"/>
    <property type="molecule type" value="Genomic_DNA"/>
</dbReference>
<dbReference type="Proteomes" id="UP001596058">
    <property type="component" value="Unassembled WGS sequence"/>
</dbReference>
<proteinExistence type="predicted"/>
<dbReference type="PROSITE" id="PS51257">
    <property type="entry name" value="PROKAR_LIPOPROTEIN"/>
    <property type="match status" value="1"/>
</dbReference>
<evidence type="ECO:0000313" key="2">
    <source>
        <dbReference type="EMBL" id="MFC5828851.1"/>
    </source>
</evidence>
<evidence type="ECO:0000256" key="1">
    <source>
        <dbReference type="SAM" id="SignalP"/>
    </source>
</evidence>
<accession>A0ABW1CWN9</accession>
<evidence type="ECO:0000313" key="3">
    <source>
        <dbReference type="Proteomes" id="UP001596058"/>
    </source>
</evidence>
<gene>
    <name evidence="2" type="ORF">ACFPZ3_33710</name>
</gene>
<comment type="caution">
    <text evidence="2">The sequence shown here is derived from an EMBL/GenBank/DDBJ whole genome shotgun (WGS) entry which is preliminary data.</text>
</comment>